<dbReference type="AlphaFoldDB" id="A0A9W9YF42"/>
<dbReference type="Pfam" id="PF13271">
    <property type="entry name" value="DUF4062"/>
    <property type="match status" value="1"/>
</dbReference>
<dbReference type="PANTHER" id="PTHR19860">
    <property type="entry name" value="DDB1- AND CUL4-ASSOCIATED FACTOR 12-RELATED"/>
    <property type="match status" value="1"/>
</dbReference>
<gene>
    <name evidence="5" type="ORF">OS493_008064</name>
</gene>
<feature type="domain" description="DUF4062" evidence="2">
    <location>
        <begin position="13"/>
        <end position="95"/>
    </location>
</feature>
<dbReference type="InterPro" id="IPR027417">
    <property type="entry name" value="P-loop_NTPase"/>
</dbReference>
<evidence type="ECO:0000313" key="5">
    <source>
        <dbReference type="EMBL" id="KAJ7337905.1"/>
    </source>
</evidence>
<dbReference type="InterPro" id="IPR056884">
    <property type="entry name" value="NPHP3-like_N"/>
</dbReference>
<evidence type="ECO:0000313" key="6">
    <source>
        <dbReference type="Proteomes" id="UP001163046"/>
    </source>
</evidence>
<evidence type="ECO:0000259" key="2">
    <source>
        <dbReference type="Pfam" id="PF13271"/>
    </source>
</evidence>
<reference evidence="5" key="1">
    <citation type="submission" date="2023-01" db="EMBL/GenBank/DDBJ databases">
        <title>Genome assembly of the deep-sea coral Lophelia pertusa.</title>
        <authorList>
            <person name="Herrera S."/>
            <person name="Cordes E."/>
        </authorList>
    </citation>
    <scope>NUCLEOTIDE SEQUENCE</scope>
    <source>
        <strain evidence="5">USNM1676648</strain>
        <tissue evidence="5">Polyp</tissue>
    </source>
</reference>
<evidence type="ECO:0000256" key="1">
    <source>
        <dbReference type="ARBA" id="ARBA00022737"/>
    </source>
</evidence>
<dbReference type="Gene3D" id="3.40.50.300">
    <property type="entry name" value="P-loop containing nucleotide triphosphate hydrolases"/>
    <property type="match status" value="1"/>
</dbReference>
<name>A0A9W9YF42_9CNID</name>
<comment type="caution">
    <text evidence="5">The sequence shown here is derived from an EMBL/GenBank/DDBJ whole genome shotgun (WGS) entry which is preliminary data.</text>
</comment>
<evidence type="ECO:0008006" key="7">
    <source>
        <dbReference type="Google" id="ProtNLM"/>
    </source>
</evidence>
<accession>A0A9W9YF42</accession>
<keyword evidence="1" id="KW-0677">Repeat</keyword>
<evidence type="ECO:0000259" key="3">
    <source>
        <dbReference type="Pfam" id="PF24883"/>
    </source>
</evidence>
<sequence length="593" mass="68167">MKANSRQQRKAARVFFSSPFGGLEEEREELTKKYWPQLSSMCKRAGYEFVPVDMRWGITSEMSSNAATIEICLREMDRSDMIVGFFGQRYGWHGSDTLLQKSFDVAAVKYPWLNDYREKAVTELEFLHGHLRNPGKRAACFFFRDKSYDDMKLKLAEEAEDERQARKFRSETDGPKAAEYLEDLKRRVHETKDKCLAVNMNYKNPQEGARLMYETIEKYLQEVILARPVQQLSALEEERVQHDVFRVSRLAMGGVFMGGDVYLNRIDNHVKSQNQEESPKYLVVTGDAGCGKSCLLGSWSLHHQEKFPNDAVVYHFAGSSSDSTVPRKILKRLLEELNSWFTNKTQAIQQDLEGKQESITSSGERDIRDLIRDLRGMVKRITQAGFRTIIIIDALNKVDESGKTTKTLYWLPRALPPKAHLIVSVISSDVLKMTELTEERGYTAINIAPLKEGEREEIALATLKVRGKALSSEQKEKVVCKTQTENPLYLKTLLEELCSFGEFFKLDAYLDGLLETKDTKELFLKFLQRLEADYNPKEYEGNLIKDIMCCILVSRQGLSETELKSILHITDQMWSVLYFAIEEFILERAALYG</sequence>
<dbReference type="PANTHER" id="PTHR19860:SF40">
    <property type="entry name" value="WD40 REPEAT-CONTAINING PROTEIN"/>
    <property type="match status" value="1"/>
</dbReference>
<dbReference type="Pfam" id="PF24884">
    <property type="entry name" value="NPHP3_hel"/>
    <property type="match status" value="1"/>
</dbReference>
<organism evidence="5 6">
    <name type="scientific">Desmophyllum pertusum</name>
    <dbReference type="NCBI Taxonomy" id="174260"/>
    <lineage>
        <taxon>Eukaryota</taxon>
        <taxon>Metazoa</taxon>
        <taxon>Cnidaria</taxon>
        <taxon>Anthozoa</taxon>
        <taxon>Hexacorallia</taxon>
        <taxon>Scleractinia</taxon>
        <taxon>Caryophylliina</taxon>
        <taxon>Caryophylliidae</taxon>
        <taxon>Desmophyllum</taxon>
    </lineage>
</organism>
<dbReference type="Proteomes" id="UP001163046">
    <property type="component" value="Unassembled WGS sequence"/>
</dbReference>
<dbReference type="EMBL" id="MU827780">
    <property type="protein sequence ID" value="KAJ7337905.1"/>
    <property type="molecule type" value="Genomic_DNA"/>
</dbReference>
<proteinExistence type="predicted"/>
<keyword evidence="6" id="KW-1185">Reference proteome</keyword>
<dbReference type="GO" id="GO:0080008">
    <property type="term" value="C:Cul4-RING E3 ubiquitin ligase complex"/>
    <property type="evidence" value="ECO:0007669"/>
    <property type="project" value="TreeGrafter"/>
</dbReference>
<feature type="domain" description="Nephrocystin 3 helical" evidence="4">
    <location>
        <begin position="470"/>
        <end position="581"/>
    </location>
</feature>
<evidence type="ECO:0000259" key="4">
    <source>
        <dbReference type="Pfam" id="PF24884"/>
    </source>
</evidence>
<dbReference type="InterPro" id="IPR056883">
    <property type="entry name" value="NPHP3_hel"/>
</dbReference>
<dbReference type="InterPro" id="IPR051191">
    <property type="entry name" value="DCAF12"/>
</dbReference>
<dbReference type="InterPro" id="IPR025139">
    <property type="entry name" value="DUF4062"/>
</dbReference>
<dbReference type="Gene3D" id="3.40.50.450">
    <property type="match status" value="1"/>
</dbReference>
<dbReference type="Pfam" id="PF24883">
    <property type="entry name" value="NPHP3_N"/>
    <property type="match status" value="1"/>
</dbReference>
<dbReference type="OrthoDB" id="17009at2759"/>
<feature type="domain" description="Nephrocystin 3-like N-terminal" evidence="3">
    <location>
        <begin position="274"/>
        <end position="421"/>
    </location>
</feature>
<protein>
    <recommendedName>
        <fullName evidence="7">NACHT domain-containing protein</fullName>
    </recommendedName>
</protein>
<dbReference type="SUPFAM" id="SSF52540">
    <property type="entry name" value="P-loop containing nucleoside triphosphate hydrolases"/>
    <property type="match status" value="1"/>
</dbReference>